<organism evidence="8 9">
    <name type="scientific">Parabacteroides chartae</name>
    <dbReference type="NCBI Taxonomy" id="1037355"/>
    <lineage>
        <taxon>Bacteria</taxon>
        <taxon>Pseudomonadati</taxon>
        <taxon>Bacteroidota</taxon>
        <taxon>Bacteroidia</taxon>
        <taxon>Bacteroidales</taxon>
        <taxon>Tannerellaceae</taxon>
        <taxon>Parabacteroides</taxon>
    </lineage>
</organism>
<accession>A0A1T4ZTS2</accession>
<dbReference type="EMBL" id="FUYQ01000001">
    <property type="protein sequence ID" value="SKB26152.1"/>
    <property type="molecule type" value="Genomic_DNA"/>
</dbReference>
<evidence type="ECO:0000256" key="2">
    <source>
        <dbReference type="ARBA" id="ARBA00005013"/>
    </source>
</evidence>
<dbReference type="Gene3D" id="3.30.1130.10">
    <property type="match status" value="1"/>
</dbReference>
<dbReference type="RefSeq" id="WP_079681894.1">
    <property type="nucleotide sequence ID" value="NZ_FUYQ01000001.1"/>
</dbReference>
<comment type="similarity">
    <text evidence="3 6">Belongs to the DHNA family.</text>
</comment>
<dbReference type="SMART" id="SM00905">
    <property type="entry name" value="FolB"/>
    <property type="match status" value="1"/>
</dbReference>
<comment type="catalytic activity">
    <reaction evidence="1 6">
        <text>7,8-dihydroneopterin = 6-hydroxymethyl-7,8-dihydropterin + glycolaldehyde</text>
        <dbReference type="Rhea" id="RHEA:10540"/>
        <dbReference type="ChEBI" id="CHEBI:17001"/>
        <dbReference type="ChEBI" id="CHEBI:17071"/>
        <dbReference type="ChEBI" id="CHEBI:44841"/>
        <dbReference type="EC" id="4.1.2.25"/>
    </reaction>
</comment>
<comment type="pathway">
    <text evidence="2 6">Cofactor biosynthesis; tetrahydrofolate biosynthesis; 2-amino-4-hydroxy-6-hydroxymethyl-7,8-dihydropteridine diphosphate from 7,8-dihydroneopterin triphosphate: step 3/4.</text>
</comment>
<dbReference type="GO" id="GO:0005737">
    <property type="term" value="C:cytoplasm"/>
    <property type="evidence" value="ECO:0007669"/>
    <property type="project" value="TreeGrafter"/>
</dbReference>
<dbReference type="InterPro" id="IPR006156">
    <property type="entry name" value="Dihydroneopterin_aldolase"/>
</dbReference>
<proteinExistence type="inferred from homology"/>
<evidence type="ECO:0000259" key="7">
    <source>
        <dbReference type="SMART" id="SM00905"/>
    </source>
</evidence>
<evidence type="ECO:0000256" key="5">
    <source>
        <dbReference type="ARBA" id="ARBA00023239"/>
    </source>
</evidence>
<protein>
    <recommendedName>
        <fullName evidence="6">7,8-dihydroneopterin aldolase</fullName>
        <ecNumber evidence="6">4.1.2.25</ecNumber>
    </recommendedName>
</protein>
<dbReference type="GO" id="GO:0046656">
    <property type="term" value="P:folic acid biosynthetic process"/>
    <property type="evidence" value="ECO:0007669"/>
    <property type="project" value="UniProtKB-UniRule"/>
</dbReference>
<feature type="domain" description="Dihydroneopterin aldolase/epimerase" evidence="7">
    <location>
        <begin position="5"/>
        <end position="117"/>
    </location>
</feature>
<sequence>MTTQIELREMIFHAYHGVLQQEKLVGNTFVVNLLLTADLSNAIQSDRLEDTIDYSQLFGLVKDEMSIPSQLLEHVAGRIVHSIKEKYPIVKEITLKLSKLNPPFSGEVHSASIILNEKFR</sequence>
<dbReference type="UniPathway" id="UPA00077">
    <property type="reaction ID" value="UER00154"/>
</dbReference>
<dbReference type="AlphaFoldDB" id="A0A1T4ZTS2"/>
<dbReference type="PANTHER" id="PTHR42844:SF1">
    <property type="entry name" value="DIHYDRONEOPTERIN ALDOLASE 1-RELATED"/>
    <property type="match status" value="1"/>
</dbReference>
<dbReference type="GO" id="GO:0046654">
    <property type="term" value="P:tetrahydrofolate biosynthetic process"/>
    <property type="evidence" value="ECO:0007669"/>
    <property type="project" value="UniProtKB-UniRule"/>
</dbReference>
<dbReference type="EC" id="4.1.2.25" evidence="6"/>
<dbReference type="NCBIfam" id="TIGR00526">
    <property type="entry name" value="folB_dom"/>
    <property type="match status" value="1"/>
</dbReference>
<comment type="function">
    <text evidence="6">Catalyzes the conversion of 7,8-dihydroneopterin to 6-hydroxymethyl-7,8-dihydropterin.</text>
</comment>
<name>A0A1T4ZTS2_9BACT</name>
<evidence type="ECO:0000256" key="4">
    <source>
        <dbReference type="ARBA" id="ARBA00022909"/>
    </source>
</evidence>
<dbReference type="Pfam" id="PF02152">
    <property type="entry name" value="FolB"/>
    <property type="match status" value="1"/>
</dbReference>
<dbReference type="NCBIfam" id="TIGR00525">
    <property type="entry name" value="folB"/>
    <property type="match status" value="1"/>
</dbReference>
<keyword evidence="9" id="KW-1185">Reference proteome</keyword>
<keyword evidence="4 6" id="KW-0289">Folate biosynthesis</keyword>
<dbReference type="GO" id="GO:0004150">
    <property type="term" value="F:dihydroneopterin aldolase activity"/>
    <property type="evidence" value="ECO:0007669"/>
    <property type="project" value="UniProtKB-UniRule"/>
</dbReference>
<gene>
    <name evidence="8" type="ORF">SAMN05660349_00117</name>
</gene>
<evidence type="ECO:0000313" key="9">
    <source>
        <dbReference type="Proteomes" id="UP000190852"/>
    </source>
</evidence>
<dbReference type="SUPFAM" id="SSF55620">
    <property type="entry name" value="Tetrahydrobiopterin biosynthesis enzymes-like"/>
    <property type="match status" value="1"/>
</dbReference>
<dbReference type="Proteomes" id="UP000190852">
    <property type="component" value="Unassembled WGS sequence"/>
</dbReference>
<evidence type="ECO:0000256" key="1">
    <source>
        <dbReference type="ARBA" id="ARBA00001353"/>
    </source>
</evidence>
<evidence type="ECO:0000256" key="6">
    <source>
        <dbReference type="RuleBase" id="RU362079"/>
    </source>
</evidence>
<reference evidence="9" key="1">
    <citation type="submission" date="2017-02" db="EMBL/GenBank/DDBJ databases">
        <authorList>
            <person name="Varghese N."/>
            <person name="Submissions S."/>
        </authorList>
    </citation>
    <scope>NUCLEOTIDE SEQUENCE [LARGE SCALE GENOMIC DNA]</scope>
    <source>
        <strain evidence="9">DSM 24967</strain>
    </source>
</reference>
<keyword evidence="5 6" id="KW-0456">Lyase</keyword>
<dbReference type="InterPro" id="IPR006157">
    <property type="entry name" value="FolB_dom"/>
</dbReference>
<dbReference type="InterPro" id="IPR043133">
    <property type="entry name" value="GTP-CH-I_C/QueF"/>
</dbReference>
<evidence type="ECO:0000256" key="3">
    <source>
        <dbReference type="ARBA" id="ARBA00005708"/>
    </source>
</evidence>
<evidence type="ECO:0000313" key="8">
    <source>
        <dbReference type="EMBL" id="SKB26152.1"/>
    </source>
</evidence>
<dbReference type="PANTHER" id="PTHR42844">
    <property type="entry name" value="DIHYDRONEOPTERIN ALDOLASE 1-RELATED"/>
    <property type="match status" value="1"/>
</dbReference>